<evidence type="ECO:0000313" key="4">
    <source>
        <dbReference type="EMBL" id="TQJ04733.1"/>
    </source>
</evidence>
<keyword evidence="2" id="KW-0812">Transmembrane</keyword>
<name>A0A542DNQ4_AMYCI</name>
<dbReference type="Pfam" id="PF08044">
    <property type="entry name" value="DUF1707"/>
    <property type="match status" value="1"/>
</dbReference>
<keyword evidence="2" id="KW-0472">Membrane</keyword>
<gene>
    <name evidence="4" type="ORF">FB471_4541</name>
</gene>
<feature type="region of interest" description="Disordered" evidence="1">
    <location>
        <begin position="57"/>
        <end position="93"/>
    </location>
</feature>
<accession>A0A542DNQ4</accession>
<dbReference type="OrthoDB" id="3534574at2"/>
<protein>
    <submittedName>
        <fullName evidence="4">Uncharacterized protein DUF1707</fullName>
    </submittedName>
</protein>
<keyword evidence="2" id="KW-1133">Transmembrane helix</keyword>
<dbReference type="PANTHER" id="PTHR40763:SF5">
    <property type="entry name" value="MEMBRANE PROTEIN"/>
    <property type="match status" value="1"/>
</dbReference>
<evidence type="ECO:0000313" key="5">
    <source>
        <dbReference type="Proteomes" id="UP000320876"/>
    </source>
</evidence>
<dbReference type="EMBL" id="VFML01000001">
    <property type="protein sequence ID" value="TQJ04733.1"/>
    <property type="molecule type" value="Genomic_DNA"/>
</dbReference>
<organism evidence="4 5">
    <name type="scientific">Amycolatopsis cihanbeyliensis</name>
    <dbReference type="NCBI Taxonomy" id="1128664"/>
    <lineage>
        <taxon>Bacteria</taxon>
        <taxon>Bacillati</taxon>
        <taxon>Actinomycetota</taxon>
        <taxon>Actinomycetes</taxon>
        <taxon>Pseudonocardiales</taxon>
        <taxon>Pseudonocardiaceae</taxon>
        <taxon>Amycolatopsis</taxon>
    </lineage>
</organism>
<reference evidence="4 5" key="1">
    <citation type="submission" date="2019-06" db="EMBL/GenBank/DDBJ databases">
        <title>Sequencing the genomes of 1000 actinobacteria strains.</title>
        <authorList>
            <person name="Klenk H.-P."/>
        </authorList>
    </citation>
    <scope>NUCLEOTIDE SEQUENCE [LARGE SCALE GENOMIC DNA]</scope>
    <source>
        <strain evidence="4 5">DSM 45679</strain>
    </source>
</reference>
<dbReference type="InterPro" id="IPR012551">
    <property type="entry name" value="DUF1707_SHOCT-like"/>
</dbReference>
<keyword evidence="5" id="KW-1185">Reference proteome</keyword>
<evidence type="ECO:0000256" key="1">
    <source>
        <dbReference type="SAM" id="MobiDB-lite"/>
    </source>
</evidence>
<dbReference type="AlphaFoldDB" id="A0A542DNQ4"/>
<dbReference type="RefSeq" id="WP_142000378.1">
    <property type="nucleotide sequence ID" value="NZ_VFML01000001.1"/>
</dbReference>
<evidence type="ECO:0000256" key="2">
    <source>
        <dbReference type="SAM" id="Phobius"/>
    </source>
</evidence>
<proteinExistence type="predicted"/>
<dbReference type="PANTHER" id="PTHR40763">
    <property type="entry name" value="MEMBRANE PROTEIN-RELATED"/>
    <property type="match status" value="1"/>
</dbReference>
<feature type="transmembrane region" description="Helical" evidence="2">
    <location>
        <begin position="98"/>
        <end position="116"/>
    </location>
</feature>
<evidence type="ECO:0000259" key="3">
    <source>
        <dbReference type="Pfam" id="PF08044"/>
    </source>
</evidence>
<feature type="domain" description="DUF1707" evidence="3">
    <location>
        <begin position="9"/>
        <end position="61"/>
    </location>
</feature>
<sequence length="161" mass="17328">MTDHTSPELRIGDADRESAMRALGAHLSEGRLDVDEYGDRSARVTTARTAGELTEVFADLPAPHPGQAEPSTSSSRESSREPAARGGSWADRPLPQRLAASAVPVSAIVGMVLFFATGGWWWWFLLPAVVTAIGSGLWGQDWADGAGCGRRRWHGSPRHQP</sequence>
<dbReference type="Proteomes" id="UP000320876">
    <property type="component" value="Unassembled WGS sequence"/>
</dbReference>
<comment type="caution">
    <text evidence="4">The sequence shown here is derived from an EMBL/GenBank/DDBJ whole genome shotgun (WGS) entry which is preliminary data.</text>
</comment>